<name>A0A090MIN3_9HYPO</name>
<accession>A0A090MIN3</accession>
<sequence>MCYHNDVHVTCPNCNDENKASPEYEKCSTAVAKGKDCENGYRKRKVTRTGDKCAKCVKIEEIQDAAAVKLTEDLRAMGYDA</sequence>
<evidence type="ECO:0000313" key="1">
    <source>
        <dbReference type="EMBL" id="CEG05565.1"/>
    </source>
</evidence>
<dbReference type="EMBL" id="HG320960">
    <property type="protein sequence ID" value="CEG05970.1"/>
    <property type="molecule type" value="Genomic_DNA"/>
</dbReference>
<dbReference type="EMBL" id="CBMI010004495">
    <property type="protein sequence ID" value="CEG05565.1"/>
    <property type="molecule type" value="Genomic_DNA"/>
</dbReference>
<organism evidence="1">
    <name type="scientific">Fusarium clavum</name>
    <dbReference type="NCBI Taxonomy" id="2594811"/>
    <lineage>
        <taxon>Eukaryota</taxon>
        <taxon>Fungi</taxon>
        <taxon>Dikarya</taxon>
        <taxon>Ascomycota</taxon>
        <taxon>Pezizomycotina</taxon>
        <taxon>Sordariomycetes</taxon>
        <taxon>Hypocreomycetidae</taxon>
        <taxon>Hypocreales</taxon>
        <taxon>Nectriaceae</taxon>
        <taxon>Fusarium</taxon>
        <taxon>Fusarium incarnatum-equiseti species complex</taxon>
    </lineage>
</organism>
<proteinExistence type="predicted"/>
<reference evidence="1" key="1">
    <citation type="submission" date="2013-05" db="EMBL/GenBank/DDBJ databases">
        <title>Draft genome sequences of six wheat associated Fusarium spp. isolates.</title>
        <authorList>
            <person name="Moolhuijzen P.M."/>
            <person name="Manners J.M."/>
            <person name="Wilcox S."/>
            <person name="Bellgard M.I."/>
            <person name="Gardiner D.M."/>
        </authorList>
    </citation>
    <scope>NUCLEOTIDE SEQUENCE</scope>
    <source>
        <strain evidence="1">CS3069</strain>
    </source>
</reference>
<gene>
    <name evidence="1" type="ORF">BN850_0123190</name>
</gene>
<protein>
    <submittedName>
        <fullName evidence="1">WGS project CBMI000000000 data, contig CS3069_c004498</fullName>
    </submittedName>
</protein>
<dbReference type="AlphaFoldDB" id="A0A090MIN3"/>